<evidence type="ECO:0000256" key="2">
    <source>
        <dbReference type="ARBA" id="ARBA00014363"/>
    </source>
</evidence>
<dbReference type="Pfam" id="PF13177">
    <property type="entry name" value="DNA_pol3_delta2"/>
    <property type="match status" value="1"/>
</dbReference>
<comment type="caution">
    <text evidence="9">The sequence shown here is derived from an EMBL/GenBank/DDBJ whole genome shotgun (WGS) entry which is preliminary data.</text>
</comment>
<dbReference type="PATRIC" id="fig|1121318.3.peg.2493"/>
<dbReference type="GO" id="GO:0006261">
    <property type="term" value="P:DNA-templated DNA replication"/>
    <property type="evidence" value="ECO:0007669"/>
    <property type="project" value="TreeGrafter"/>
</dbReference>
<dbReference type="GO" id="GO:0009360">
    <property type="term" value="C:DNA polymerase III complex"/>
    <property type="evidence" value="ECO:0007669"/>
    <property type="project" value="InterPro"/>
</dbReference>
<keyword evidence="6" id="KW-0239">DNA-directed DNA polymerase</keyword>
<evidence type="ECO:0000313" key="10">
    <source>
        <dbReference type="Proteomes" id="UP000037043"/>
    </source>
</evidence>
<evidence type="ECO:0000313" key="9">
    <source>
        <dbReference type="EMBL" id="KOA19096.1"/>
    </source>
</evidence>
<dbReference type="InterPro" id="IPR008921">
    <property type="entry name" value="DNA_pol3_clamp-load_cplx_C"/>
</dbReference>
<dbReference type="NCBIfam" id="NF004047">
    <property type="entry name" value="PRK05564.1"/>
    <property type="match status" value="1"/>
</dbReference>
<dbReference type="STRING" id="36844.SAMN04488501_11915"/>
<gene>
    <name evidence="9" type="primary">dnaX_2</name>
    <name evidence="9" type="ORF">CLHOM_24770</name>
</gene>
<dbReference type="PANTHER" id="PTHR11669:SF8">
    <property type="entry name" value="DNA POLYMERASE III SUBUNIT DELTA"/>
    <property type="match status" value="1"/>
</dbReference>
<dbReference type="PANTHER" id="PTHR11669">
    <property type="entry name" value="REPLICATION FACTOR C / DNA POLYMERASE III GAMMA-TAU SUBUNIT"/>
    <property type="match status" value="1"/>
</dbReference>
<dbReference type="InterPro" id="IPR050238">
    <property type="entry name" value="DNA_Rep/Repair_Clamp_Loader"/>
</dbReference>
<dbReference type="GO" id="GO:0003677">
    <property type="term" value="F:DNA binding"/>
    <property type="evidence" value="ECO:0007669"/>
    <property type="project" value="InterPro"/>
</dbReference>
<sequence>MSFEAIIGHQMIIKQIQDSINSGRFSHAHLIVGEDGIGKSIIAKEIALKLLNKKENKNYVDIIEVRGARNKNSIGVDEIREIIKEANKKPYESDKKVIIIYEAHKMTTEAQNAFLKTIEEPPSGVNLILLCETIELILETIRSRCQTYKLNRLNSKEMKMYIEKKYLGLEEADIKQLIAFCEGIPGKCKSFIEDDNFKEIRNKTINILLEVCKKDRYIIKQYENFFSKYKDQWRDILSCFISYLRDIVVYKELGNKKIVINSDKLEEIKKLSNIYSFKELNEFMDIINKVRNNLERRINQELAFDIMLLNMQEV</sequence>
<keyword evidence="4 9" id="KW-0548">Nucleotidyltransferase</keyword>
<dbReference type="SUPFAM" id="SSF48019">
    <property type="entry name" value="post-AAA+ oligomerization domain-like"/>
    <property type="match status" value="1"/>
</dbReference>
<dbReference type="InterPro" id="IPR015199">
    <property type="entry name" value="DNA_pol_III_delta_C"/>
</dbReference>
<protein>
    <recommendedName>
        <fullName evidence="2">DNA polymerase III subunit delta'</fullName>
        <ecNumber evidence="1">2.7.7.7</ecNumber>
    </recommendedName>
</protein>
<keyword evidence="3 9" id="KW-0808">Transferase</keyword>
<evidence type="ECO:0000259" key="8">
    <source>
        <dbReference type="Pfam" id="PF09115"/>
    </source>
</evidence>
<dbReference type="RefSeq" id="WP_052221983.1">
    <property type="nucleotide sequence ID" value="NZ_LHUR01000028.1"/>
</dbReference>
<dbReference type="Gene3D" id="1.20.272.10">
    <property type="match status" value="1"/>
</dbReference>
<dbReference type="InterPro" id="IPR027417">
    <property type="entry name" value="P-loop_NTPase"/>
</dbReference>
<dbReference type="Gene3D" id="3.40.50.300">
    <property type="entry name" value="P-loop containing nucleotide triphosphate hydrolases"/>
    <property type="match status" value="1"/>
</dbReference>
<reference evidence="10" key="1">
    <citation type="submission" date="2015-08" db="EMBL/GenBank/DDBJ databases">
        <title>Genome sequence of the strict anaerobe Clostridium homopropionicum LuHBu1 (DSM 5847T).</title>
        <authorList>
            <person name="Poehlein A."/>
            <person name="Beck M."/>
            <person name="Schiel-Bengelsdorf B."/>
            <person name="Bengelsdorf F.R."/>
            <person name="Daniel R."/>
            <person name="Duerre P."/>
        </authorList>
    </citation>
    <scope>NUCLEOTIDE SEQUENCE [LARGE SCALE GENOMIC DNA]</scope>
    <source>
        <strain evidence="10">DSM 5847</strain>
    </source>
</reference>
<evidence type="ECO:0000256" key="3">
    <source>
        <dbReference type="ARBA" id="ARBA00022679"/>
    </source>
</evidence>
<dbReference type="Proteomes" id="UP000037043">
    <property type="component" value="Unassembled WGS sequence"/>
</dbReference>
<dbReference type="GO" id="GO:0003887">
    <property type="term" value="F:DNA-directed DNA polymerase activity"/>
    <property type="evidence" value="ECO:0007669"/>
    <property type="project" value="UniProtKB-KW"/>
</dbReference>
<evidence type="ECO:0000256" key="4">
    <source>
        <dbReference type="ARBA" id="ARBA00022695"/>
    </source>
</evidence>
<dbReference type="Pfam" id="PF09115">
    <property type="entry name" value="DNApol3-delta_C"/>
    <property type="match status" value="1"/>
</dbReference>
<comment type="catalytic activity">
    <reaction evidence="7">
        <text>DNA(n) + a 2'-deoxyribonucleoside 5'-triphosphate = DNA(n+1) + diphosphate</text>
        <dbReference type="Rhea" id="RHEA:22508"/>
        <dbReference type="Rhea" id="RHEA-COMP:17339"/>
        <dbReference type="Rhea" id="RHEA-COMP:17340"/>
        <dbReference type="ChEBI" id="CHEBI:33019"/>
        <dbReference type="ChEBI" id="CHEBI:61560"/>
        <dbReference type="ChEBI" id="CHEBI:173112"/>
        <dbReference type="EC" id="2.7.7.7"/>
    </reaction>
</comment>
<dbReference type="EMBL" id="LHUR01000028">
    <property type="protein sequence ID" value="KOA19096.1"/>
    <property type="molecule type" value="Genomic_DNA"/>
</dbReference>
<evidence type="ECO:0000256" key="1">
    <source>
        <dbReference type="ARBA" id="ARBA00012417"/>
    </source>
</evidence>
<evidence type="ECO:0000256" key="5">
    <source>
        <dbReference type="ARBA" id="ARBA00022705"/>
    </source>
</evidence>
<keyword evidence="5" id="KW-0235">DNA replication</keyword>
<dbReference type="AlphaFoldDB" id="A0A0L6Z7Z7"/>
<organism evidence="9 10">
    <name type="scientific">Clostridium homopropionicum DSM 5847</name>
    <dbReference type="NCBI Taxonomy" id="1121318"/>
    <lineage>
        <taxon>Bacteria</taxon>
        <taxon>Bacillati</taxon>
        <taxon>Bacillota</taxon>
        <taxon>Clostridia</taxon>
        <taxon>Eubacteriales</taxon>
        <taxon>Clostridiaceae</taxon>
        <taxon>Clostridium</taxon>
    </lineage>
</organism>
<evidence type="ECO:0000256" key="7">
    <source>
        <dbReference type="ARBA" id="ARBA00049244"/>
    </source>
</evidence>
<keyword evidence="10" id="KW-1185">Reference proteome</keyword>
<feature type="domain" description="DNA polymerase III delta subunit C-terminal" evidence="8">
    <location>
        <begin position="196"/>
        <end position="312"/>
    </location>
</feature>
<accession>A0A0L6Z7Z7</accession>
<evidence type="ECO:0000256" key="6">
    <source>
        <dbReference type="ARBA" id="ARBA00022932"/>
    </source>
</evidence>
<name>A0A0L6Z7Z7_9CLOT</name>
<dbReference type="EC" id="2.7.7.7" evidence="1"/>
<proteinExistence type="predicted"/>
<dbReference type="SUPFAM" id="SSF52540">
    <property type="entry name" value="P-loop containing nucleoside triphosphate hydrolases"/>
    <property type="match status" value="1"/>
</dbReference>
<dbReference type="CDD" id="cd00009">
    <property type="entry name" value="AAA"/>
    <property type="match status" value="1"/>
</dbReference>